<keyword evidence="1" id="KW-1133">Transmembrane helix</keyword>
<keyword evidence="1" id="KW-0472">Membrane</keyword>
<dbReference type="RefSeq" id="WP_008300986.1">
    <property type="nucleotide sequence ID" value="NZ_AEXL02000135.1"/>
</dbReference>
<dbReference type="OrthoDB" id="11432at2157"/>
<proteinExistence type="predicted"/>
<feature type="transmembrane region" description="Helical" evidence="1">
    <location>
        <begin position="136"/>
        <end position="161"/>
    </location>
</feature>
<keyword evidence="1" id="KW-0812">Transmembrane</keyword>
<feature type="transmembrane region" description="Helical" evidence="1">
    <location>
        <begin position="5"/>
        <end position="24"/>
    </location>
</feature>
<organism evidence="2 3">
    <name type="scientific">Candidatus Nitrosopumilus salarius BD31</name>
    <dbReference type="NCBI Taxonomy" id="859350"/>
    <lineage>
        <taxon>Archaea</taxon>
        <taxon>Nitrososphaerota</taxon>
        <taxon>Nitrososphaeria</taxon>
        <taxon>Nitrosopumilales</taxon>
        <taxon>Nitrosopumilaceae</taxon>
        <taxon>Nitrosopumilus</taxon>
    </lineage>
</organism>
<sequence>MQKSGLIIVVLGLFIVSGLVVSIFENQITLEGINQENGIVSITEKITVSNDFDREKTPIGIFAIQVMDFRENTFSVKVLDPSDIEIISQQIDKDTIEEEFDVLDTGTYKLQIESSSDDEIYVAGAIGPLPDPYKKFIMSIISTALIMIGMTGLAVIGIYLIKNRKSSV</sequence>
<accession>I3D0N3</accession>
<evidence type="ECO:0000313" key="3">
    <source>
        <dbReference type="Proteomes" id="UP000003423"/>
    </source>
</evidence>
<dbReference type="PATRIC" id="fig|859350.6.peg.1672"/>
<protein>
    <submittedName>
        <fullName evidence="2">Uncharacterized protein</fullName>
    </submittedName>
</protein>
<keyword evidence="3" id="KW-1185">Reference proteome</keyword>
<comment type="caution">
    <text evidence="2">The sequence shown here is derived from an EMBL/GenBank/DDBJ whole genome shotgun (WGS) entry which is preliminary data.</text>
</comment>
<evidence type="ECO:0000313" key="2">
    <source>
        <dbReference type="EMBL" id="EIJ65276.1"/>
    </source>
</evidence>
<dbReference type="EMBL" id="AEXL02000135">
    <property type="protein sequence ID" value="EIJ65276.1"/>
    <property type="molecule type" value="Genomic_DNA"/>
</dbReference>
<dbReference type="Proteomes" id="UP000003423">
    <property type="component" value="Unassembled WGS sequence"/>
</dbReference>
<gene>
    <name evidence="2" type="ORF">BD31_I1154</name>
</gene>
<dbReference type="AlphaFoldDB" id="I3D0N3"/>
<evidence type="ECO:0000256" key="1">
    <source>
        <dbReference type="SAM" id="Phobius"/>
    </source>
</evidence>
<name>I3D0N3_9ARCH</name>
<reference evidence="2 3" key="1">
    <citation type="journal article" date="2012" name="J. Bacteriol.">
        <title>Genome sequence of "Candidatus Nitrosopumilus salaria" BD31, an ammonia-oxidizing archaeon from the San Francisco Bay estuary.</title>
        <authorList>
            <person name="Mosier A.C."/>
            <person name="Allen E.E."/>
            <person name="Kim M."/>
            <person name="Ferriera S."/>
            <person name="Francis C.A."/>
        </authorList>
    </citation>
    <scope>NUCLEOTIDE SEQUENCE [LARGE SCALE GENOMIC DNA]</scope>
    <source>
        <strain evidence="2 3">BD31</strain>
    </source>
</reference>